<feature type="coiled-coil region" evidence="1">
    <location>
        <begin position="179"/>
        <end position="213"/>
    </location>
</feature>
<evidence type="ECO:0000313" key="5">
    <source>
        <dbReference type="Proteomes" id="UP001642409"/>
    </source>
</evidence>
<keyword evidence="5" id="KW-1185">Reference proteome</keyword>
<dbReference type="Pfam" id="PF25805">
    <property type="entry name" value="IQUB"/>
    <property type="match status" value="1"/>
</dbReference>
<dbReference type="PANTHER" id="PTHR21074:SF0">
    <property type="entry name" value="IQ AND UBIQUITIN-LIKE DOMAIN-CONTAINING PROTEIN"/>
    <property type="match status" value="1"/>
</dbReference>
<evidence type="ECO:0000256" key="1">
    <source>
        <dbReference type="SAM" id="Coils"/>
    </source>
</evidence>
<evidence type="ECO:0000259" key="3">
    <source>
        <dbReference type="Pfam" id="PF25805"/>
    </source>
</evidence>
<dbReference type="Proteomes" id="UP001642409">
    <property type="component" value="Unassembled WGS sequence"/>
</dbReference>
<comment type="caution">
    <text evidence="4">The sequence shown here is derived from an EMBL/GenBank/DDBJ whole genome shotgun (WGS) entry which is preliminary data.</text>
</comment>
<name>A0ABP1GGJ4_9EUKA</name>
<sequence>MSDSENMEVLPPDPEYHQTENEFELQNPKHKVSHSAQPTAHVPLVQQSLVPERSLLCKHYVAPQENCYESAVQTLQCRVFNRTKNIIAAQNNNPLYERKKCSFETQTVHFRQEFAQTSREAYTQPYNPILYGSEKTQGEYTMTGRASRYVQSEVFLERKLRAVILIQSMIRKYNAIELVDEVRAKKQKQEFDADQLKSKREQEIELEKQLQLQRRVQPKTKADFNLLQLEIETWVRQQKFSIQQANLPPEARQAALELLVEKQSKLIANVDSLRRTAQILQKNDKIVSFFRKTAEPRQWQMSDGSFCSVHTPYTMRASVLRDIYYGLEENRDLDQRLDLLLQTKYVLKEFDCELTRDTIRLIDEEADLLSRNRPQSSFIGLRKRIQNNFLQFCECPEFNPAVAVVINKEELIFRPNTLPIVEKMNKIKREAIGRLKNFQQKKAVYGQMDLFKRQFGILGLTGALRTEINEQLENGETENIEINNDEEIQVEIVGAFAMVVDQKRFDEDGTTFQLEIIGKNEEGVQYKLIGEKGKVWAERE</sequence>
<protein>
    <recommendedName>
        <fullName evidence="3">IQ motif and ubiquitin-like domain-containing protein</fullName>
    </recommendedName>
</protein>
<evidence type="ECO:0000256" key="2">
    <source>
        <dbReference type="SAM" id="MobiDB-lite"/>
    </source>
</evidence>
<dbReference type="PANTHER" id="PTHR21074">
    <property type="entry name" value="IQ AND UBIQUITIN-LIKE DOMAIN-CONTAINING PROTEIN"/>
    <property type="match status" value="1"/>
</dbReference>
<accession>A0ABP1GGJ4</accession>
<feature type="domain" description="IQ motif and ubiquitin-like" evidence="3">
    <location>
        <begin position="282"/>
        <end position="406"/>
    </location>
</feature>
<dbReference type="EMBL" id="CAXDID020000002">
    <property type="protein sequence ID" value="CAL5970983.1"/>
    <property type="molecule type" value="Genomic_DNA"/>
</dbReference>
<reference evidence="4 5" key="1">
    <citation type="submission" date="2024-07" db="EMBL/GenBank/DDBJ databases">
        <authorList>
            <person name="Akdeniz Z."/>
        </authorList>
    </citation>
    <scope>NUCLEOTIDE SEQUENCE [LARGE SCALE GENOMIC DNA]</scope>
</reference>
<dbReference type="InterPro" id="IPR037695">
    <property type="entry name" value="IQUB"/>
</dbReference>
<feature type="region of interest" description="Disordered" evidence="2">
    <location>
        <begin position="1"/>
        <end position="21"/>
    </location>
</feature>
<organism evidence="4 5">
    <name type="scientific">Hexamita inflata</name>
    <dbReference type="NCBI Taxonomy" id="28002"/>
    <lineage>
        <taxon>Eukaryota</taxon>
        <taxon>Metamonada</taxon>
        <taxon>Diplomonadida</taxon>
        <taxon>Hexamitidae</taxon>
        <taxon>Hexamitinae</taxon>
        <taxon>Hexamita</taxon>
    </lineage>
</organism>
<dbReference type="InterPro" id="IPR057887">
    <property type="entry name" value="IQUB_helical"/>
</dbReference>
<keyword evidence="1" id="KW-0175">Coiled coil</keyword>
<gene>
    <name evidence="4" type="ORF">HINF_LOCUS923</name>
</gene>
<proteinExistence type="predicted"/>
<evidence type="ECO:0000313" key="4">
    <source>
        <dbReference type="EMBL" id="CAL5970983.1"/>
    </source>
</evidence>